<organism evidence="1 2">
    <name type="scientific">Kiloniella laminariae</name>
    <dbReference type="NCBI Taxonomy" id="454162"/>
    <lineage>
        <taxon>Bacteria</taxon>
        <taxon>Pseudomonadati</taxon>
        <taxon>Pseudomonadota</taxon>
        <taxon>Alphaproteobacteria</taxon>
        <taxon>Rhodospirillales</taxon>
        <taxon>Kiloniellaceae</taxon>
        <taxon>Kiloniella</taxon>
    </lineage>
</organism>
<dbReference type="InterPro" id="IPR009858">
    <property type="entry name" value="DUF1415"/>
</dbReference>
<dbReference type="EMBL" id="JAPWGY010000012">
    <property type="protein sequence ID" value="MCZ4282893.1"/>
    <property type="molecule type" value="Genomic_DNA"/>
</dbReference>
<comment type="caution">
    <text evidence="1">The sequence shown here is derived from an EMBL/GenBank/DDBJ whole genome shotgun (WGS) entry which is preliminary data.</text>
</comment>
<keyword evidence="2" id="KW-1185">Reference proteome</keyword>
<proteinExistence type="predicted"/>
<protein>
    <submittedName>
        <fullName evidence="1">DUF1415 domain-containing protein</fullName>
    </submittedName>
</protein>
<accession>A0ABT4LP29</accession>
<evidence type="ECO:0000313" key="2">
    <source>
        <dbReference type="Proteomes" id="UP001069802"/>
    </source>
</evidence>
<gene>
    <name evidence="1" type="ORF">O4H49_19060</name>
</gene>
<dbReference type="Proteomes" id="UP001069802">
    <property type="component" value="Unassembled WGS sequence"/>
</dbReference>
<evidence type="ECO:0000313" key="1">
    <source>
        <dbReference type="EMBL" id="MCZ4282893.1"/>
    </source>
</evidence>
<reference evidence="1" key="1">
    <citation type="submission" date="2022-12" db="EMBL/GenBank/DDBJ databases">
        <title>Bacterial isolates from different developmental stages of Nematostella vectensis.</title>
        <authorList>
            <person name="Fraune S."/>
        </authorList>
    </citation>
    <scope>NUCLEOTIDE SEQUENCE</scope>
    <source>
        <strain evidence="1">G21630-S1</strain>
    </source>
</reference>
<name>A0ABT4LP29_9PROT</name>
<sequence>MTQAYPEYKAENAGELTRLWVEQMVIGLNLCPFAAPEVRTERLHYVVVKADTEEQGYLGFLEELSNIAEAGEEEYSTSLMVFSQSLADFDDFLDFLSLAEEAIEQSGLSDVFQLASFHPRYCFEGVGQEDLSNWTNRSPFPMLHLIREGQMSRALASYSKPEEIPQRNMQLLRELGREGLVKRFPPLASYWPAEV</sequence>
<dbReference type="RefSeq" id="WP_269425035.1">
    <property type="nucleotide sequence ID" value="NZ_JAPWGY010000012.1"/>
</dbReference>
<dbReference type="Pfam" id="PF07209">
    <property type="entry name" value="DUF1415"/>
    <property type="match status" value="1"/>
</dbReference>